<evidence type="ECO:0000256" key="1">
    <source>
        <dbReference type="SAM" id="Phobius"/>
    </source>
</evidence>
<dbReference type="Proteomes" id="UP000319094">
    <property type="component" value="Unassembled WGS sequence"/>
</dbReference>
<accession>A0A542Y530</accession>
<feature type="signal peptide" evidence="2">
    <location>
        <begin position="1"/>
        <end position="27"/>
    </location>
</feature>
<keyword evidence="1" id="KW-0812">Transmembrane</keyword>
<proteinExistence type="predicted"/>
<sequence length="438" mass="44289">MRIVHRTLIALLAGAAITVAGAGAAHATSSLGGLDVAVNGDDSRPAAERASEAMPRVLKSEIEGTPDGFSVDLEFQQEWSDSWIGGTPLYVGAYSGTLKDFPADPATLGSHGLGLYGALPSNHWGTDARAASLAQVPAPSSHYAPASATASREFDADRSKPVTVLVWGFAGAMNLSNPVVVASAEILPSATLVTPKAPELNGGVVIPHTEGVRYVDSAGATLPAGPLDRTGRITVTAVAEDGYEIAQGAAMNWSFDVPDVTPAVPSPVPAVDEGDLGADYEGRIGGPDSAVAGGTVEIEVGARYAGQMVHVFMFSEPTYLGEHLVDSAGFVRVKLAEGLVGAHRLAAYDVTGGLIGWQRLVIDGGMAVVGAAAGENGIVNGAVTAPQASGSVLAETGSADKLPVAVVGALLLLAGAAVSFGGRHRGMQTAAGARHAAH</sequence>
<keyword evidence="1" id="KW-0472">Membrane</keyword>
<dbReference type="OrthoDB" id="9772095at2"/>
<evidence type="ECO:0000256" key="2">
    <source>
        <dbReference type="SAM" id="SignalP"/>
    </source>
</evidence>
<dbReference type="AlphaFoldDB" id="A0A542Y530"/>
<evidence type="ECO:0008006" key="5">
    <source>
        <dbReference type="Google" id="ProtNLM"/>
    </source>
</evidence>
<feature type="chain" id="PRO_5022029340" description="LPXTG-motif cell wall-anchored protein" evidence="2">
    <location>
        <begin position="28"/>
        <end position="438"/>
    </location>
</feature>
<gene>
    <name evidence="3" type="ORF">FB468_1188</name>
</gene>
<keyword evidence="4" id="KW-1185">Reference proteome</keyword>
<dbReference type="EMBL" id="VFON01000001">
    <property type="protein sequence ID" value="TQL43173.1"/>
    <property type="molecule type" value="Genomic_DNA"/>
</dbReference>
<keyword evidence="2" id="KW-0732">Signal</keyword>
<evidence type="ECO:0000313" key="3">
    <source>
        <dbReference type="EMBL" id="TQL43173.1"/>
    </source>
</evidence>
<dbReference type="RefSeq" id="WP_141886529.1">
    <property type="nucleotide sequence ID" value="NZ_BAAAUY010000016.1"/>
</dbReference>
<feature type="transmembrane region" description="Helical" evidence="1">
    <location>
        <begin position="402"/>
        <end position="420"/>
    </location>
</feature>
<organism evidence="3 4">
    <name type="scientific">Leucobacter komagatae</name>
    <dbReference type="NCBI Taxonomy" id="55969"/>
    <lineage>
        <taxon>Bacteria</taxon>
        <taxon>Bacillati</taxon>
        <taxon>Actinomycetota</taxon>
        <taxon>Actinomycetes</taxon>
        <taxon>Micrococcales</taxon>
        <taxon>Microbacteriaceae</taxon>
        <taxon>Leucobacter</taxon>
    </lineage>
</organism>
<comment type="caution">
    <text evidence="3">The sequence shown here is derived from an EMBL/GenBank/DDBJ whole genome shotgun (WGS) entry which is preliminary data.</text>
</comment>
<protein>
    <recommendedName>
        <fullName evidence="5">LPXTG-motif cell wall-anchored protein</fullName>
    </recommendedName>
</protein>
<name>A0A542Y530_9MICO</name>
<keyword evidence="1" id="KW-1133">Transmembrane helix</keyword>
<reference evidence="3 4" key="1">
    <citation type="submission" date="2019-06" db="EMBL/GenBank/DDBJ databases">
        <title>Sequencing the genomes of 1000 actinobacteria strains.</title>
        <authorList>
            <person name="Klenk H.-P."/>
        </authorList>
    </citation>
    <scope>NUCLEOTIDE SEQUENCE [LARGE SCALE GENOMIC DNA]</scope>
    <source>
        <strain evidence="3 4">DSM 8803</strain>
    </source>
</reference>
<evidence type="ECO:0000313" key="4">
    <source>
        <dbReference type="Proteomes" id="UP000319094"/>
    </source>
</evidence>